<keyword evidence="2 6" id="KW-0812">Transmembrane</keyword>
<protein>
    <recommendedName>
        <fullName evidence="6">Bestrophin homolog</fullName>
    </recommendedName>
</protein>
<comment type="subcellular location">
    <subcellularLocation>
        <location evidence="6">Cell membrane</location>
        <topology evidence="6">Multi-pass membrane protein</topology>
    </subcellularLocation>
    <subcellularLocation>
        <location evidence="1">Membrane</location>
        <topology evidence="1">Multi-pass membrane protein</topology>
    </subcellularLocation>
</comment>
<dbReference type="GO" id="GO:0005886">
    <property type="term" value="C:plasma membrane"/>
    <property type="evidence" value="ECO:0007669"/>
    <property type="project" value="UniProtKB-SubCell"/>
</dbReference>
<reference evidence="8" key="1">
    <citation type="submission" date="2024-02" db="UniProtKB">
        <authorList>
            <consortium name="WormBaseParasite"/>
        </authorList>
    </citation>
    <scope>IDENTIFICATION</scope>
</reference>
<dbReference type="InterPro" id="IPR000615">
    <property type="entry name" value="Bestrophin"/>
</dbReference>
<comment type="similarity">
    <text evidence="5 6">Belongs to the anion channel-forming bestrophin (TC 1.A.46) family. Calcium-sensitive chloride channel subfamily.</text>
</comment>
<keyword evidence="4 6" id="KW-0472">Membrane</keyword>
<evidence type="ECO:0000256" key="2">
    <source>
        <dbReference type="ARBA" id="ARBA00022692"/>
    </source>
</evidence>
<keyword evidence="6" id="KW-0813">Transport</keyword>
<sequence>MTISYEDSIVTLFFKWKANPKEELGLKYYFEQLVPIFESYSERLPITFILGFYVTQIIQRWWTQFQLISWPEDLLSVVYMIIVERDEAHKRIKHQITRYLNVANVLAWRDISSQVRIRFPSVRNLVKGGLLTEKEFNRLEHEGNISGARWMVPLTWIQEIMSTYVEANHSRLPLVGTFLSELQKTRASVRNLYCHDWVPIPLVYTHIAALATYSYFGFALIGRQFTDKSTVDLVIPVFTMVQFITYVGWLKVGLDLLRPFGDDDDDIELGYILDRNLEASFAFTHKIHPNGAPDFENDEIWQHYQDETNPHLSRVRNKIQSQLFNGGRWVPQTINQGRAFIGEAPRLHAYVTIGHHKLLQRRRHKKSFISW</sequence>
<dbReference type="GO" id="GO:0005254">
    <property type="term" value="F:chloride channel activity"/>
    <property type="evidence" value="ECO:0007669"/>
    <property type="project" value="UniProtKB-KW"/>
</dbReference>
<accession>A0AAF3FLG7</accession>
<feature type="transmembrane region" description="Helical" evidence="6">
    <location>
        <begin position="233"/>
        <end position="250"/>
    </location>
</feature>
<dbReference type="AlphaFoldDB" id="A0AAF3FLG7"/>
<feature type="transmembrane region" description="Helical" evidence="6">
    <location>
        <begin position="202"/>
        <end position="221"/>
    </location>
</feature>
<dbReference type="PANTHER" id="PTHR10736">
    <property type="entry name" value="BESTROPHIN"/>
    <property type="match status" value="1"/>
</dbReference>
<dbReference type="InterPro" id="IPR021134">
    <property type="entry name" value="Bestrophin-like"/>
</dbReference>
<comment type="function">
    <text evidence="6">Forms chloride channels.</text>
</comment>
<evidence type="ECO:0000256" key="6">
    <source>
        <dbReference type="RuleBase" id="RU363126"/>
    </source>
</evidence>
<keyword evidence="3 6" id="KW-1133">Transmembrane helix</keyword>
<dbReference type="GO" id="GO:0034707">
    <property type="term" value="C:chloride channel complex"/>
    <property type="evidence" value="ECO:0007669"/>
    <property type="project" value="UniProtKB-KW"/>
</dbReference>
<dbReference type="Pfam" id="PF01062">
    <property type="entry name" value="Bestrophin"/>
    <property type="match status" value="1"/>
</dbReference>
<evidence type="ECO:0000256" key="1">
    <source>
        <dbReference type="ARBA" id="ARBA00004141"/>
    </source>
</evidence>
<dbReference type="PANTHER" id="PTHR10736:SF28">
    <property type="entry name" value="BESTROPHIN HOMOLOG 13"/>
    <property type="match status" value="1"/>
</dbReference>
<evidence type="ECO:0000256" key="5">
    <source>
        <dbReference type="ARBA" id="ARBA00034769"/>
    </source>
</evidence>
<keyword evidence="6" id="KW-0407">Ion channel</keyword>
<keyword evidence="6" id="KW-0868">Chloride</keyword>
<evidence type="ECO:0000313" key="7">
    <source>
        <dbReference type="Proteomes" id="UP000887575"/>
    </source>
</evidence>
<evidence type="ECO:0000256" key="3">
    <source>
        <dbReference type="ARBA" id="ARBA00022989"/>
    </source>
</evidence>
<dbReference type="Proteomes" id="UP000887575">
    <property type="component" value="Unassembled WGS sequence"/>
</dbReference>
<keyword evidence="6" id="KW-0869">Chloride channel</keyword>
<organism evidence="7 8">
    <name type="scientific">Mesorhabditis belari</name>
    <dbReference type="NCBI Taxonomy" id="2138241"/>
    <lineage>
        <taxon>Eukaryota</taxon>
        <taxon>Metazoa</taxon>
        <taxon>Ecdysozoa</taxon>
        <taxon>Nematoda</taxon>
        <taxon>Chromadorea</taxon>
        <taxon>Rhabditida</taxon>
        <taxon>Rhabditina</taxon>
        <taxon>Rhabditomorpha</taxon>
        <taxon>Rhabditoidea</taxon>
        <taxon>Rhabditidae</taxon>
        <taxon>Mesorhabditinae</taxon>
        <taxon>Mesorhabditis</taxon>
    </lineage>
</organism>
<evidence type="ECO:0000313" key="8">
    <source>
        <dbReference type="WBParaSite" id="MBELARI_LOCUS7495"/>
    </source>
</evidence>
<keyword evidence="6" id="KW-1003">Cell membrane</keyword>
<proteinExistence type="inferred from homology"/>
<dbReference type="WBParaSite" id="MBELARI_LOCUS7495">
    <property type="protein sequence ID" value="MBELARI_LOCUS7495"/>
    <property type="gene ID" value="MBELARI_LOCUS7495"/>
</dbReference>
<evidence type="ECO:0000256" key="4">
    <source>
        <dbReference type="ARBA" id="ARBA00023136"/>
    </source>
</evidence>
<keyword evidence="6" id="KW-0406">Ion transport</keyword>
<keyword evidence="7" id="KW-1185">Reference proteome</keyword>
<name>A0AAF3FLG7_9BILA</name>